<dbReference type="EMBL" id="SJPQ01000004">
    <property type="protein sequence ID" value="TWT86585.1"/>
    <property type="molecule type" value="Genomic_DNA"/>
</dbReference>
<evidence type="ECO:0000313" key="3">
    <source>
        <dbReference type="Proteomes" id="UP000315440"/>
    </source>
</evidence>
<gene>
    <name evidence="2" type="ORF">Mal64_34110</name>
</gene>
<keyword evidence="1" id="KW-0732">Signal</keyword>
<protein>
    <submittedName>
        <fullName evidence="2">Uncharacterized protein</fullName>
    </submittedName>
</protein>
<evidence type="ECO:0000313" key="2">
    <source>
        <dbReference type="EMBL" id="TWT86585.1"/>
    </source>
</evidence>
<organism evidence="2 3">
    <name type="scientific">Pseudobythopirellula maris</name>
    <dbReference type="NCBI Taxonomy" id="2527991"/>
    <lineage>
        <taxon>Bacteria</taxon>
        <taxon>Pseudomonadati</taxon>
        <taxon>Planctomycetota</taxon>
        <taxon>Planctomycetia</taxon>
        <taxon>Pirellulales</taxon>
        <taxon>Lacipirellulaceae</taxon>
        <taxon>Pseudobythopirellula</taxon>
    </lineage>
</organism>
<evidence type="ECO:0000256" key="1">
    <source>
        <dbReference type="SAM" id="SignalP"/>
    </source>
</evidence>
<feature type="signal peptide" evidence="1">
    <location>
        <begin position="1"/>
        <end position="32"/>
    </location>
</feature>
<proteinExistence type="predicted"/>
<dbReference type="Proteomes" id="UP000315440">
    <property type="component" value="Unassembled WGS sequence"/>
</dbReference>
<keyword evidence="3" id="KW-1185">Reference proteome</keyword>
<dbReference type="AlphaFoldDB" id="A0A5C5ZHK7"/>
<sequence precursor="true">MMKTSRLLPTMATALVFSMAALFACVTERAQAQAFRYSPGPGVSVTWGAGSPYYGRGNYLGRGGYRDYSPYRYRGVRPYRRGILRDNYRTPIFGQRYRYRNWR</sequence>
<comment type="caution">
    <text evidence="2">The sequence shown here is derived from an EMBL/GenBank/DDBJ whole genome shotgun (WGS) entry which is preliminary data.</text>
</comment>
<feature type="chain" id="PRO_5022820604" evidence="1">
    <location>
        <begin position="33"/>
        <end position="103"/>
    </location>
</feature>
<accession>A0A5C5ZHK7</accession>
<reference evidence="2 3" key="1">
    <citation type="submission" date="2019-02" db="EMBL/GenBank/DDBJ databases">
        <title>Deep-cultivation of Planctomycetes and their phenomic and genomic characterization uncovers novel biology.</title>
        <authorList>
            <person name="Wiegand S."/>
            <person name="Jogler M."/>
            <person name="Boedeker C."/>
            <person name="Pinto D."/>
            <person name="Vollmers J."/>
            <person name="Rivas-Marin E."/>
            <person name="Kohn T."/>
            <person name="Peeters S.H."/>
            <person name="Heuer A."/>
            <person name="Rast P."/>
            <person name="Oberbeckmann S."/>
            <person name="Bunk B."/>
            <person name="Jeske O."/>
            <person name="Meyerdierks A."/>
            <person name="Storesund J.E."/>
            <person name="Kallscheuer N."/>
            <person name="Luecker S."/>
            <person name="Lage O.M."/>
            <person name="Pohl T."/>
            <person name="Merkel B.J."/>
            <person name="Hornburger P."/>
            <person name="Mueller R.-W."/>
            <person name="Bruemmer F."/>
            <person name="Labrenz M."/>
            <person name="Spormann A.M."/>
            <person name="Op Den Camp H."/>
            <person name="Overmann J."/>
            <person name="Amann R."/>
            <person name="Jetten M.S.M."/>
            <person name="Mascher T."/>
            <person name="Medema M.H."/>
            <person name="Devos D.P."/>
            <person name="Kaster A.-K."/>
            <person name="Ovreas L."/>
            <person name="Rohde M."/>
            <person name="Galperin M.Y."/>
            <person name="Jogler C."/>
        </authorList>
    </citation>
    <scope>NUCLEOTIDE SEQUENCE [LARGE SCALE GENOMIC DNA]</scope>
    <source>
        <strain evidence="2 3">Mal64</strain>
    </source>
</reference>
<name>A0A5C5ZHK7_9BACT</name>
<dbReference type="PROSITE" id="PS51257">
    <property type="entry name" value="PROKAR_LIPOPROTEIN"/>
    <property type="match status" value="1"/>
</dbReference>